<dbReference type="SUPFAM" id="SSF55174">
    <property type="entry name" value="Alpha-L RNA-binding motif"/>
    <property type="match status" value="1"/>
</dbReference>
<dbReference type="InterPro" id="IPR002942">
    <property type="entry name" value="S4_RNA-bd"/>
</dbReference>
<evidence type="ECO:0000256" key="1">
    <source>
        <dbReference type="PROSITE-ProRule" id="PRU00182"/>
    </source>
</evidence>
<dbReference type="InterPro" id="IPR036986">
    <property type="entry name" value="S4_RNA-bd_sf"/>
</dbReference>
<accession>A0A8J3NCQ8</accession>
<feature type="domain" description="RNA-binding S4" evidence="2">
    <location>
        <begin position="3"/>
        <end position="26"/>
    </location>
</feature>
<dbReference type="Proteomes" id="UP000612808">
    <property type="component" value="Unassembled WGS sequence"/>
</dbReference>
<gene>
    <name evidence="3" type="ORF">Aru02nite_30440</name>
</gene>
<dbReference type="Pfam" id="PF01479">
    <property type="entry name" value="S4"/>
    <property type="match status" value="1"/>
</dbReference>
<evidence type="ECO:0000313" key="4">
    <source>
        <dbReference type="Proteomes" id="UP000612808"/>
    </source>
</evidence>
<evidence type="ECO:0000313" key="3">
    <source>
        <dbReference type="EMBL" id="GID12155.1"/>
    </source>
</evidence>
<proteinExistence type="predicted"/>
<reference evidence="3" key="1">
    <citation type="submission" date="2021-01" db="EMBL/GenBank/DDBJ databases">
        <title>Whole genome shotgun sequence of Actinocatenispora rupis NBRC 107355.</title>
        <authorList>
            <person name="Komaki H."/>
            <person name="Tamura T."/>
        </authorList>
    </citation>
    <scope>NUCLEOTIDE SEQUENCE</scope>
    <source>
        <strain evidence="3">NBRC 107355</strain>
    </source>
</reference>
<keyword evidence="4" id="KW-1185">Reference proteome</keyword>
<keyword evidence="1" id="KW-0694">RNA-binding</keyword>
<dbReference type="AlphaFoldDB" id="A0A8J3NCQ8"/>
<dbReference type="GO" id="GO:0003723">
    <property type="term" value="F:RNA binding"/>
    <property type="evidence" value="ECO:0007669"/>
    <property type="project" value="UniProtKB-KW"/>
</dbReference>
<organism evidence="3 4">
    <name type="scientific">Actinocatenispora rupis</name>
    <dbReference type="NCBI Taxonomy" id="519421"/>
    <lineage>
        <taxon>Bacteria</taxon>
        <taxon>Bacillati</taxon>
        <taxon>Actinomycetota</taxon>
        <taxon>Actinomycetes</taxon>
        <taxon>Micromonosporales</taxon>
        <taxon>Micromonosporaceae</taxon>
        <taxon>Actinocatenispora</taxon>
    </lineage>
</organism>
<evidence type="ECO:0000259" key="2">
    <source>
        <dbReference type="Pfam" id="PF01479"/>
    </source>
</evidence>
<sequence>MTHRHITVNGRRVDRPSYRTRPGDVVAVAGRSRGLDPFVVAAAGANAPAGEPVPYLVADLSGLTVRVERQPERREIPVRCDEHLVVEYYSR</sequence>
<dbReference type="EMBL" id="BOMB01000017">
    <property type="protein sequence ID" value="GID12155.1"/>
    <property type="molecule type" value="Genomic_DNA"/>
</dbReference>
<comment type="caution">
    <text evidence="3">The sequence shown here is derived from an EMBL/GenBank/DDBJ whole genome shotgun (WGS) entry which is preliminary data.</text>
</comment>
<dbReference type="Gene3D" id="1.10.1050.10">
    <property type="entry name" value="Ribosomal Protein S4 Delta 41, Chain A, domain 1"/>
    <property type="match status" value="1"/>
</dbReference>
<dbReference type="Gene3D" id="3.10.290.10">
    <property type="entry name" value="RNA-binding S4 domain"/>
    <property type="match status" value="1"/>
</dbReference>
<dbReference type="CDD" id="cd00165">
    <property type="entry name" value="S4"/>
    <property type="match status" value="1"/>
</dbReference>
<name>A0A8J3NCQ8_9ACTN</name>
<dbReference type="PROSITE" id="PS50889">
    <property type="entry name" value="S4"/>
    <property type="match status" value="1"/>
</dbReference>
<protein>
    <recommendedName>
        <fullName evidence="2">RNA-binding S4 domain-containing protein</fullName>
    </recommendedName>
</protein>